<comment type="caution">
    <text evidence="10">The sequence shown here is derived from an EMBL/GenBank/DDBJ whole genome shotgun (WGS) entry which is preliminary data.</text>
</comment>
<dbReference type="SMART" id="SM00242">
    <property type="entry name" value="MYSc"/>
    <property type="match status" value="1"/>
</dbReference>
<keyword evidence="1 6" id="KW-0547">Nucleotide-binding</keyword>
<dbReference type="InterPro" id="IPR001609">
    <property type="entry name" value="Myosin_head_motor_dom-like"/>
</dbReference>
<feature type="region of interest" description="Actin-binding" evidence="6">
    <location>
        <begin position="675"/>
        <end position="697"/>
    </location>
</feature>
<dbReference type="Gene3D" id="3.40.850.10">
    <property type="entry name" value="Kinesin motor domain"/>
    <property type="match status" value="1"/>
</dbReference>
<keyword evidence="7" id="KW-0175">Coiled coil</keyword>
<evidence type="ECO:0000256" key="1">
    <source>
        <dbReference type="ARBA" id="ARBA00022741"/>
    </source>
</evidence>
<dbReference type="EMBL" id="BDSP01000206">
    <property type="protein sequence ID" value="GAX24072.1"/>
    <property type="molecule type" value="Genomic_DNA"/>
</dbReference>
<feature type="domain" description="Myosin motor" evidence="9">
    <location>
        <begin position="86"/>
        <end position="815"/>
    </location>
</feature>
<dbReference type="GO" id="GO:0005524">
    <property type="term" value="F:ATP binding"/>
    <property type="evidence" value="ECO:0007669"/>
    <property type="project" value="UniProtKB-UniRule"/>
</dbReference>
<keyword evidence="2 6" id="KW-0067">ATP-binding</keyword>
<feature type="coiled-coil region" evidence="7">
    <location>
        <begin position="1024"/>
        <end position="1051"/>
    </location>
</feature>
<keyword evidence="3 6" id="KW-0518">Myosin</keyword>
<proteinExistence type="inferred from homology"/>
<dbReference type="SUPFAM" id="SSF52540">
    <property type="entry name" value="P-loop containing nucleoside triphosphate hydrolases"/>
    <property type="match status" value="1"/>
</dbReference>
<sequence>MGGKDENATSHVFVIDPQYGWRPAIQEGAPKNGKALVSIPEYKSEDSMDCDGGRAAKKGEQIYISMKDYPFGVLPLANVDVNGNLVEFADMVKLPYLHEAAILYNLKRRHREGKPYTRTGDIIIAVNPFQWLTHLYTEKKRSYYSNRLVWEQTDKDPRDGMEPHVYEVSALAYKGLAFGNVDQSILVSGESGAGKTETVKIAMNHMASVQQGPKSEADADVTQLDPVVDRVVQSNPLLEAFGNAKTLRNDNSSRFGKYLQLQFDNSSAGAVPSYTRSTCKLVGSKCEVYLLEKNRVTQHTEMERTYHVFYQLLAAPDKQKYWPKLAGKRNEDFKYVGKSSTTKIEDMTDEEHYHHTVKVLRMVGVDDNMLKELFVAIAIVLQCGNLVFGAKGGDRDKSEVTTRTEIKDLAELLGVDDAVCELAFTERTMKTRSETYKVPLKTDAAKEAADSFAKEVYGKIFLWVVDQVNSATNAETNYQGGGRDDFGIIGLLDIFGFESFKVNRFEQLCINYANEKLQQKFTEDVFRAVQEEYESEGIELAEITYDDNTDVLDLIEGRGGLLAMLNEECVRPGGNDQDFVQKALMANKTSPCLIVNKTDRMSFGVHHYAGKVMYDADKFVSSNQDTLPTDLEELGKASTNSIVSKTEAADTSGKPKRQKSNIVGQTIWGKYKTQLASLMTNLRTTSSRYIRCIKPNMRKVPVAMEHVPTIEQLRCAGVVAAVTLARSAFPNRLDNQAVKFRYNSMWDKNAYPSKQTNSMTKEQQAKCIAEAILTCALKEKETKNKEGKIVRQFVVGHTKSYFRAGALEYLESNRSTGLDAQATTIQKYMRGAVTRMRLRDMVEGAAKREREARLAKEKAEREAHEKAEREAREAREKFEREKAEREKARAEANQKYLDQIAKLENDLKFEESEGKRRLKNAADRKAEIQEQIASLKEQTSEDAKRKILEPKKIVAQQKKKVAEQAKMIDFLKKENKKIRKEHDKVQQKYDVVAENNDKLLKASDIAGDDFDKKEEQMSKVDSKNKTLSDTLNEAKSLNAQLKDECMAKQDAYMSQAETRLEYQKTMARILNMIQDSSVEAQLIEETVCWALEAESESKTIMAALEAETAMM</sequence>
<dbReference type="GO" id="GO:0000146">
    <property type="term" value="F:microfilament motor activity"/>
    <property type="evidence" value="ECO:0007669"/>
    <property type="project" value="TreeGrafter"/>
</dbReference>
<dbReference type="GO" id="GO:0016020">
    <property type="term" value="C:membrane"/>
    <property type="evidence" value="ECO:0007669"/>
    <property type="project" value="TreeGrafter"/>
</dbReference>
<evidence type="ECO:0000313" key="11">
    <source>
        <dbReference type="Proteomes" id="UP000198406"/>
    </source>
</evidence>
<evidence type="ECO:0000256" key="2">
    <source>
        <dbReference type="ARBA" id="ARBA00022840"/>
    </source>
</evidence>
<name>A0A1Z5KD71_FISSO</name>
<feature type="binding site" evidence="6">
    <location>
        <begin position="189"/>
        <end position="196"/>
    </location>
    <ligand>
        <name>ATP</name>
        <dbReference type="ChEBI" id="CHEBI:30616"/>
    </ligand>
</feature>
<dbReference type="InterPro" id="IPR036961">
    <property type="entry name" value="Kinesin_motor_dom_sf"/>
</dbReference>
<feature type="region of interest" description="Disordered" evidence="8">
    <location>
        <begin position="853"/>
        <end position="884"/>
    </location>
</feature>
<dbReference type="Gene3D" id="1.20.120.720">
    <property type="entry name" value="Myosin VI head, motor domain, U50 subdomain"/>
    <property type="match status" value="1"/>
</dbReference>
<reference evidence="10 11" key="1">
    <citation type="journal article" date="2015" name="Plant Cell">
        <title>Oil accumulation by the oleaginous diatom Fistulifera solaris as revealed by the genome and transcriptome.</title>
        <authorList>
            <person name="Tanaka T."/>
            <person name="Maeda Y."/>
            <person name="Veluchamy A."/>
            <person name="Tanaka M."/>
            <person name="Abida H."/>
            <person name="Marechal E."/>
            <person name="Bowler C."/>
            <person name="Muto M."/>
            <person name="Sunaga Y."/>
            <person name="Tanaka M."/>
            <person name="Yoshino T."/>
            <person name="Taniguchi T."/>
            <person name="Fukuda Y."/>
            <person name="Nemoto M."/>
            <person name="Matsumoto M."/>
            <person name="Wong P.S."/>
            <person name="Aburatani S."/>
            <person name="Fujibuchi W."/>
        </authorList>
    </citation>
    <scope>NUCLEOTIDE SEQUENCE [LARGE SCALE GENOMIC DNA]</scope>
    <source>
        <strain evidence="10 11">JPCC DA0580</strain>
    </source>
</reference>
<dbReference type="GO" id="GO:0005737">
    <property type="term" value="C:cytoplasm"/>
    <property type="evidence" value="ECO:0007669"/>
    <property type="project" value="TreeGrafter"/>
</dbReference>
<dbReference type="PANTHER" id="PTHR13140:SF706">
    <property type="entry name" value="DILUTE CLASS UNCONVENTIONAL MYOSIN, ISOFORM C"/>
    <property type="match status" value="1"/>
</dbReference>
<evidence type="ECO:0000313" key="10">
    <source>
        <dbReference type="EMBL" id="GAX24072.1"/>
    </source>
</evidence>
<dbReference type="PROSITE" id="PS51456">
    <property type="entry name" value="MYOSIN_MOTOR"/>
    <property type="match status" value="1"/>
</dbReference>
<dbReference type="GO" id="GO:0051015">
    <property type="term" value="F:actin filament binding"/>
    <property type="evidence" value="ECO:0007669"/>
    <property type="project" value="TreeGrafter"/>
</dbReference>
<dbReference type="PROSITE" id="PS50096">
    <property type="entry name" value="IQ"/>
    <property type="match status" value="1"/>
</dbReference>
<evidence type="ECO:0000256" key="7">
    <source>
        <dbReference type="SAM" id="Coils"/>
    </source>
</evidence>
<dbReference type="Gene3D" id="1.20.5.4820">
    <property type="match status" value="1"/>
</dbReference>
<keyword evidence="5 6" id="KW-0009">Actin-binding</keyword>
<evidence type="ECO:0000256" key="5">
    <source>
        <dbReference type="ARBA" id="ARBA00023203"/>
    </source>
</evidence>
<dbReference type="OrthoDB" id="37397at2759"/>
<dbReference type="Gene3D" id="1.10.10.820">
    <property type="match status" value="1"/>
</dbReference>
<dbReference type="Proteomes" id="UP000198406">
    <property type="component" value="Unassembled WGS sequence"/>
</dbReference>
<dbReference type="Gene3D" id="1.20.58.530">
    <property type="match status" value="1"/>
</dbReference>
<evidence type="ECO:0000256" key="6">
    <source>
        <dbReference type="PROSITE-ProRule" id="PRU00782"/>
    </source>
</evidence>
<dbReference type="InterPro" id="IPR027417">
    <property type="entry name" value="P-loop_NTPase"/>
</dbReference>
<accession>A0A1Z5KD71</accession>
<comment type="similarity">
    <text evidence="6">Belongs to the TRAFAC class myosin-kinesin ATPase superfamily. Myosin family.</text>
</comment>
<dbReference type="AlphaFoldDB" id="A0A1Z5KD71"/>
<protein>
    <recommendedName>
        <fullName evidence="9">Myosin motor domain-containing protein</fullName>
    </recommendedName>
</protein>
<evidence type="ECO:0000256" key="8">
    <source>
        <dbReference type="SAM" id="MobiDB-lite"/>
    </source>
</evidence>
<organism evidence="10 11">
    <name type="scientific">Fistulifera solaris</name>
    <name type="common">Oleaginous diatom</name>
    <dbReference type="NCBI Taxonomy" id="1519565"/>
    <lineage>
        <taxon>Eukaryota</taxon>
        <taxon>Sar</taxon>
        <taxon>Stramenopiles</taxon>
        <taxon>Ochrophyta</taxon>
        <taxon>Bacillariophyta</taxon>
        <taxon>Bacillariophyceae</taxon>
        <taxon>Bacillariophycidae</taxon>
        <taxon>Naviculales</taxon>
        <taxon>Naviculaceae</taxon>
        <taxon>Fistulifera</taxon>
    </lineage>
</organism>
<keyword evidence="4 6" id="KW-0505">Motor protein</keyword>
<dbReference type="GO" id="GO:0016459">
    <property type="term" value="C:myosin complex"/>
    <property type="evidence" value="ECO:0007669"/>
    <property type="project" value="UniProtKB-KW"/>
</dbReference>
<dbReference type="Pfam" id="PF00063">
    <property type="entry name" value="Myosin_head"/>
    <property type="match status" value="1"/>
</dbReference>
<dbReference type="GO" id="GO:0007015">
    <property type="term" value="P:actin filament organization"/>
    <property type="evidence" value="ECO:0007669"/>
    <property type="project" value="TreeGrafter"/>
</dbReference>
<dbReference type="PANTHER" id="PTHR13140">
    <property type="entry name" value="MYOSIN"/>
    <property type="match status" value="1"/>
</dbReference>
<evidence type="ECO:0000256" key="3">
    <source>
        <dbReference type="ARBA" id="ARBA00023123"/>
    </source>
</evidence>
<dbReference type="InParanoid" id="A0A1Z5KD71"/>
<gene>
    <name evidence="10" type="ORF">FisN_9Hh323</name>
</gene>
<evidence type="ECO:0000259" key="9">
    <source>
        <dbReference type="PROSITE" id="PS51456"/>
    </source>
</evidence>
<dbReference type="PRINTS" id="PR00193">
    <property type="entry name" value="MYOSINHEAVY"/>
</dbReference>
<keyword evidence="11" id="KW-1185">Reference proteome</keyword>
<evidence type="ECO:0000256" key="4">
    <source>
        <dbReference type="ARBA" id="ARBA00023175"/>
    </source>
</evidence>
<dbReference type="CDD" id="cd00124">
    <property type="entry name" value="MYSc"/>
    <property type="match status" value="1"/>
</dbReference>